<evidence type="ECO:0000256" key="5">
    <source>
        <dbReference type="SAM" id="Phobius"/>
    </source>
</evidence>
<dbReference type="CDD" id="cd16917">
    <property type="entry name" value="HATPase_UhpB-NarQ-NarX-like"/>
    <property type="match status" value="1"/>
</dbReference>
<evidence type="ECO:0000313" key="7">
    <source>
        <dbReference type="EMBL" id="MFC5748882.1"/>
    </source>
</evidence>
<feature type="transmembrane region" description="Helical" evidence="5">
    <location>
        <begin position="128"/>
        <end position="151"/>
    </location>
</feature>
<feature type="transmembrane region" description="Helical" evidence="5">
    <location>
        <begin position="12"/>
        <end position="28"/>
    </location>
</feature>
<feature type="coiled-coil region" evidence="4">
    <location>
        <begin position="158"/>
        <end position="188"/>
    </location>
</feature>
<dbReference type="Pfam" id="PF07730">
    <property type="entry name" value="HisKA_3"/>
    <property type="match status" value="1"/>
</dbReference>
<keyword evidence="3" id="KW-0902">Two-component regulatory system</keyword>
<name>A0ABW1A1Q1_9ACTN</name>
<dbReference type="InterPro" id="IPR003594">
    <property type="entry name" value="HATPase_dom"/>
</dbReference>
<dbReference type="EMBL" id="JBHSON010000036">
    <property type="protein sequence ID" value="MFC5748882.1"/>
    <property type="molecule type" value="Genomic_DNA"/>
</dbReference>
<gene>
    <name evidence="7" type="ORF">ACFPZN_24975</name>
</gene>
<feature type="domain" description="Histidine kinase" evidence="6">
    <location>
        <begin position="300"/>
        <end position="385"/>
    </location>
</feature>
<dbReference type="Pfam" id="PF02518">
    <property type="entry name" value="HATPase_c"/>
    <property type="match status" value="1"/>
</dbReference>
<dbReference type="PROSITE" id="PS50109">
    <property type="entry name" value="HIS_KIN"/>
    <property type="match status" value="1"/>
</dbReference>
<dbReference type="PANTHER" id="PTHR24421:SF62">
    <property type="entry name" value="SENSORY TRANSDUCTION HISTIDINE KINASE"/>
    <property type="match status" value="1"/>
</dbReference>
<reference evidence="8" key="1">
    <citation type="journal article" date="2019" name="Int. J. Syst. Evol. Microbiol.">
        <title>The Global Catalogue of Microorganisms (GCM) 10K type strain sequencing project: providing services to taxonomists for standard genome sequencing and annotation.</title>
        <authorList>
            <consortium name="The Broad Institute Genomics Platform"/>
            <consortium name="The Broad Institute Genome Sequencing Center for Infectious Disease"/>
            <person name="Wu L."/>
            <person name="Ma J."/>
        </authorList>
    </citation>
    <scope>NUCLEOTIDE SEQUENCE [LARGE SCALE GENOMIC DNA]</scope>
    <source>
        <strain evidence="8">KCTC 42087</strain>
    </source>
</reference>
<sequence length="387" mass="42316">MIEDHWERFIRWGPYGLLALATPIAFLTRDVLMSPAEQRLTAPLLGVTLTLQLFHTAGRIPGPLYYWARTVLAFALSWLNPLFAIYAVIGYFDARQCLKGRWAKIGCYANAVTMAGSEAGGFPPKEPLVWVLFGVLLALHIALLAIFGGIAEREDRLAAAKTAMIDELERTNARLEQALGENAALQAQLLVQAREAGVNDERRRLAAEIHDTIAQGLAGIVTQLQAAQDTTDPAHVRRAHALARESLREARRSVRNLAPAHLEHDTLPEALKKIVATHPTARLTLTGTVEPLHEEIEATLLRIAQEALANAIRHAAADRVGVTLSYMDDEVTLDVRDDGRGFTGPTRGFGLNGMRERAERVLGTLEVESEPGQGTAVSARVPLVRHG</sequence>
<dbReference type="InterPro" id="IPR036890">
    <property type="entry name" value="HATPase_C_sf"/>
</dbReference>
<dbReference type="RefSeq" id="WP_378284572.1">
    <property type="nucleotide sequence ID" value="NZ_JBHSON010000036.1"/>
</dbReference>
<evidence type="ECO:0000256" key="4">
    <source>
        <dbReference type="SAM" id="Coils"/>
    </source>
</evidence>
<comment type="caution">
    <text evidence="7">The sequence shown here is derived from an EMBL/GenBank/DDBJ whole genome shotgun (WGS) entry which is preliminary data.</text>
</comment>
<dbReference type="InterPro" id="IPR011712">
    <property type="entry name" value="Sig_transdc_His_kin_sub3_dim/P"/>
</dbReference>
<proteinExistence type="predicted"/>
<evidence type="ECO:0000256" key="2">
    <source>
        <dbReference type="ARBA" id="ARBA00022777"/>
    </source>
</evidence>
<evidence type="ECO:0000256" key="1">
    <source>
        <dbReference type="ARBA" id="ARBA00022679"/>
    </source>
</evidence>
<keyword evidence="8" id="KW-1185">Reference proteome</keyword>
<keyword evidence="4" id="KW-0175">Coiled coil</keyword>
<dbReference type="SUPFAM" id="SSF55874">
    <property type="entry name" value="ATPase domain of HSP90 chaperone/DNA topoisomerase II/histidine kinase"/>
    <property type="match status" value="1"/>
</dbReference>
<feature type="transmembrane region" description="Helical" evidence="5">
    <location>
        <begin position="70"/>
        <end position="92"/>
    </location>
</feature>
<dbReference type="SMART" id="SM00387">
    <property type="entry name" value="HATPase_c"/>
    <property type="match status" value="1"/>
</dbReference>
<dbReference type="PANTHER" id="PTHR24421">
    <property type="entry name" value="NITRATE/NITRITE SENSOR PROTEIN NARX-RELATED"/>
    <property type="match status" value="1"/>
</dbReference>
<dbReference type="Gene3D" id="1.20.5.1930">
    <property type="match status" value="1"/>
</dbReference>
<keyword evidence="5" id="KW-1133">Transmembrane helix</keyword>
<evidence type="ECO:0000313" key="8">
    <source>
        <dbReference type="Proteomes" id="UP001596074"/>
    </source>
</evidence>
<protein>
    <submittedName>
        <fullName evidence="7">Sensor histidine kinase</fullName>
    </submittedName>
</protein>
<keyword evidence="5" id="KW-0472">Membrane</keyword>
<dbReference type="Proteomes" id="UP001596074">
    <property type="component" value="Unassembled WGS sequence"/>
</dbReference>
<dbReference type="InterPro" id="IPR050482">
    <property type="entry name" value="Sensor_HK_TwoCompSys"/>
</dbReference>
<dbReference type="GO" id="GO:0016301">
    <property type="term" value="F:kinase activity"/>
    <property type="evidence" value="ECO:0007669"/>
    <property type="project" value="UniProtKB-KW"/>
</dbReference>
<dbReference type="InterPro" id="IPR005467">
    <property type="entry name" value="His_kinase_dom"/>
</dbReference>
<organism evidence="7 8">
    <name type="scientific">Actinomadura rugatobispora</name>
    <dbReference type="NCBI Taxonomy" id="1994"/>
    <lineage>
        <taxon>Bacteria</taxon>
        <taxon>Bacillati</taxon>
        <taxon>Actinomycetota</taxon>
        <taxon>Actinomycetes</taxon>
        <taxon>Streptosporangiales</taxon>
        <taxon>Thermomonosporaceae</taxon>
        <taxon>Actinomadura</taxon>
    </lineage>
</organism>
<keyword evidence="1" id="KW-0808">Transferase</keyword>
<keyword evidence="2 7" id="KW-0418">Kinase</keyword>
<keyword evidence="5" id="KW-0812">Transmembrane</keyword>
<dbReference type="Gene3D" id="3.30.565.10">
    <property type="entry name" value="Histidine kinase-like ATPase, C-terminal domain"/>
    <property type="match status" value="1"/>
</dbReference>
<evidence type="ECO:0000259" key="6">
    <source>
        <dbReference type="PROSITE" id="PS50109"/>
    </source>
</evidence>
<accession>A0ABW1A1Q1</accession>
<evidence type="ECO:0000256" key="3">
    <source>
        <dbReference type="ARBA" id="ARBA00023012"/>
    </source>
</evidence>